<organism evidence="3 4">
    <name type="scientific">Albula goreensis</name>
    <dbReference type="NCBI Taxonomy" id="1534307"/>
    <lineage>
        <taxon>Eukaryota</taxon>
        <taxon>Metazoa</taxon>
        <taxon>Chordata</taxon>
        <taxon>Craniata</taxon>
        <taxon>Vertebrata</taxon>
        <taxon>Euteleostomi</taxon>
        <taxon>Actinopterygii</taxon>
        <taxon>Neopterygii</taxon>
        <taxon>Teleostei</taxon>
        <taxon>Albuliformes</taxon>
        <taxon>Albulidae</taxon>
        <taxon>Albula</taxon>
    </lineage>
</organism>
<evidence type="ECO:0000313" key="4">
    <source>
        <dbReference type="Proteomes" id="UP000829720"/>
    </source>
</evidence>
<dbReference type="PANTHER" id="PTHR14926:SF1">
    <property type="entry name" value="M-PHASE PHOSPHOPROTEIN 9"/>
    <property type="match status" value="1"/>
</dbReference>
<feature type="region of interest" description="Disordered" evidence="2">
    <location>
        <begin position="542"/>
        <end position="564"/>
    </location>
</feature>
<dbReference type="PANTHER" id="PTHR14926">
    <property type="entry name" value="M-PHASE PHOSPHOPROTEIN 9"/>
    <property type="match status" value="1"/>
</dbReference>
<reference evidence="3" key="1">
    <citation type="submission" date="2021-01" db="EMBL/GenBank/DDBJ databases">
        <authorList>
            <person name="Zahm M."/>
            <person name="Roques C."/>
            <person name="Cabau C."/>
            <person name="Klopp C."/>
            <person name="Donnadieu C."/>
            <person name="Jouanno E."/>
            <person name="Lampietro C."/>
            <person name="Louis A."/>
            <person name="Herpin A."/>
            <person name="Echchiki A."/>
            <person name="Berthelot C."/>
            <person name="Parey E."/>
            <person name="Roest-Crollius H."/>
            <person name="Braasch I."/>
            <person name="Postlethwait J."/>
            <person name="Bobe J."/>
            <person name="Montfort J."/>
            <person name="Bouchez O."/>
            <person name="Begum T."/>
            <person name="Mejri S."/>
            <person name="Adams A."/>
            <person name="Chen W.-J."/>
            <person name="Guiguen Y."/>
        </authorList>
    </citation>
    <scope>NUCLEOTIDE SEQUENCE</scope>
    <source>
        <tissue evidence="3">Blood</tissue>
    </source>
</reference>
<evidence type="ECO:0000256" key="2">
    <source>
        <dbReference type="SAM" id="MobiDB-lite"/>
    </source>
</evidence>
<name>A0A8T3CFZ5_9TELE</name>
<feature type="compositionally biased region" description="Basic and acidic residues" evidence="2">
    <location>
        <begin position="18"/>
        <end position="31"/>
    </location>
</feature>
<dbReference type="GO" id="GO:0005814">
    <property type="term" value="C:centriole"/>
    <property type="evidence" value="ECO:0007669"/>
    <property type="project" value="TreeGrafter"/>
</dbReference>
<comment type="caution">
    <text evidence="3">The sequence shown here is derived from an EMBL/GenBank/DDBJ whole genome shotgun (WGS) entry which is preliminary data.</text>
</comment>
<feature type="region of interest" description="Disordered" evidence="2">
    <location>
        <begin position="473"/>
        <end position="518"/>
    </location>
</feature>
<feature type="coiled-coil region" evidence="1">
    <location>
        <begin position="640"/>
        <end position="758"/>
    </location>
</feature>
<feature type="compositionally biased region" description="Low complexity" evidence="2">
    <location>
        <begin position="477"/>
        <end position="500"/>
    </location>
</feature>
<feature type="region of interest" description="Disordered" evidence="2">
    <location>
        <begin position="288"/>
        <end position="371"/>
    </location>
</feature>
<dbReference type="EMBL" id="JAERUA010000025">
    <property type="protein sequence ID" value="KAI1881974.1"/>
    <property type="molecule type" value="Genomic_DNA"/>
</dbReference>
<sequence>MSTDDSISNDGCGSEALSQDHEEINGRKQTEDSTISSEDIATGPTGPEEDRISVQSLKEILHTAAEAGRTSVSHKLASSSHYINRNHHVGVQGFSSGRSPLETLATLIEQIQHGGETDPEIWRDCEDRWLQLFQLMENQYRDQILAQREQYLCQIQLVQDEIMALIQVQKRPSAVQHTDGAGDAPLLSPPIGGASGVPAHTPQSGASPRPTPAGEPRLGAGESLEESATLVASSGYGTLSTLGPSPCWGEEACVTEQASMGAEPGQGHLTHNSAHGLSDTVVSEPCLIGQESHQPGPNGKPRSPIPDNTSPSDQQKAPSPQLTSWVQKRRAQGSSPAQGPCSRAGETRHSSRSMQGDTQEEVQSAALSSHSFPIKRSDSLLSEISGVTYWRLDEADLFHRLPDSFDSGAYLLLQDVPLDHTLLDEPKLPTSLRDIYHSKQMGQTKQHDWDSSYNSNASTPQVLTLDPTVHMKPLDRTSGFTSPSHFSGPSSPHQPHASPQRANTITPDSMTLEGPPELGGHDSACPSHSLPTVGVATVQQGRTPFTPHIPRHGTRSTSSQEGDSYALDLTRTSQSADSLDDPVVSSLVRQSLKEKHSRHVADLRAYYESEINTLKEQLALVNLPSDVDLATSNQNLLERCEHLDRALTEASTCIRELENKNILLERQLAEWADRSDTASNMVQALQERLKETNQSSQEKDTALARLQTRLLQLEEALDGANRASTAQDAQMKKDHEVLQELMAEYESLRKDHGQVKDNLVSTENKLFDASLEIDELKSIISKLSLRLNNWSMRTWERPVIQSQPSGTRCYSPPERELTQDPAPDPESLRRQTLTPVMKALLQMEETRGKEGHTPKKAGFRSPTKREMLITPLSAKSSPKRCPAENYSTAFDDFPVCSLHSHTRCDVNVYKGDASSTSQFVRPKHRKRLQFKSKGLKEPVDRAWGCPRRSRGQRNPGWGCKFGLGGAGDWGTSAQVQSLADTERLFDELTQEKQQIEAVLSRIPGAGNRVTLQARLDEVALEKRLEKVNRVLGSIRMTLKRFHVLRSSAHI</sequence>
<feature type="region of interest" description="Disordered" evidence="2">
    <location>
        <begin position="1"/>
        <end position="49"/>
    </location>
</feature>
<keyword evidence="1" id="KW-0175">Coiled coil</keyword>
<feature type="compositionally biased region" description="Polar residues" evidence="2">
    <location>
        <begin position="1"/>
        <end position="11"/>
    </location>
</feature>
<evidence type="ECO:0000256" key="1">
    <source>
        <dbReference type="SAM" id="Coils"/>
    </source>
</evidence>
<evidence type="ECO:0008006" key="5">
    <source>
        <dbReference type="Google" id="ProtNLM"/>
    </source>
</evidence>
<gene>
    <name evidence="3" type="ORF">AGOR_G00245710</name>
</gene>
<keyword evidence="4" id="KW-1185">Reference proteome</keyword>
<feature type="compositionally biased region" description="Polar residues" evidence="2">
    <location>
        <begin position="352"/>
        <end position="371"/>
    </location>
</feature>
<evidence type="ECO:0000313" key="3">
    <source>
        <dbReference type="EMBL" id="KAI1881974.1"/>
    </source>
</evidence>
<accession>A0A8T3CFZ5</accession>
<feature type="region of interest" description="Disordered" evidence="2">
    <location>
        <begin position="176"/>
        <end position="222"/>
    </location>
</feature>
<proteinExistence type="predicted"/>
<dbReference type="AlphaFoldDB" id="A0A8T3CFZ5"/>
<dbReference type="Proteomes" id="UP000829720">
    <property type="component" value="Unassembled WGS sequence"/>
</dbReference>
<feature type="compositionally biased region" description="Polar residues" evidence="2">
    <location>
        <begin position="306"/>
        <end position="337"/>
    </location>
</feature>
<feature type="region of interest" description="Disordered" evidence="2">
    <location>
        <begin position="801"/>
        <end position="828"/>
    </location>
</feature>
<dbReference type="OrthoDB" id="6288856at2759"/>
<dbReference type="InterPro" id="IPR026636">
    <property type="entry name" value="MPHOSPH9"/>
</dbReference>
<protein>
    <recommendedName>
        <fullName evidence="5">M-phase phosphoprotein 9</fullName>
    </recommendedName>
</protein>